<comment type="caution">
    <text evidence="9">The sequence shown here is derived from an EMBL/GenBank/DDBJ whole genome shotgun (WGS) entry which is preliminary data.</text>
</comment>
<dbReference type="EMBL" id="JACHIN010000027">
    <property type="protein sequence ID" value="MBB5084842.1"/>
    <property type="molecule type" value="Genomic_DNA"/>
</dbReference>
<dbReference type="GO" id="GO:0022857">
    <property type="term" value="F:transmembrane transporter activity"/>
    <property type="evidence" value="ECO:0007669"/>
    <property type="project" value="InterPro"/>
</dbReference>
<keyword evidence="2" id="KW-0813">Transport</keyword>
<evidence type="ECO:0000256" key="5">
    <source>
        <dbReference type="ARBA" id="ARBA00022989"/>
    </source>
</evidence>
<dbReference type="InterPro" id="IPR010290">
    <property type="entry name" value="TM_effector"/>
</dbReference>
<feature type="transmembrane region" description="Helical" evidence="7">
    <location>
        <begin position="249"/>
        <end position="270"/>
    </location>
</feature>
<evidence type="ECO:0000256" key="3">
    <source>
        <dbReference type="ARBA" id="ARBA00022475"/>
    </source>
</evidence>
<dbReference type="RefSeq" id="WP_184975534.1">
    <property type="nucleotide sequence ID" value="NZ_JACHIN010000027.1"/>
</dbReference>
<evidence type="ECO:0000256" key="4">
    <source>
        <dbReference type="ARBA" id="ARBA00022692"/>
    </source>
</evidence>
<feature type="domain" description="Major facilitator superfamily (MFS) profile" evidence="8">
    <location>
        <begin position="4"/>
        <end position="388"/>
    </location>
</feature>
<gene>
    <name evidence="9" type="ORF">HNR40_010353</name>
</gene>
<proteinExistence type="predicted"/>
<feature type="transmembrane region" description="Helical" evidence="7">
    <location>
        <begin position="277"/>
        <end position="295"/>
    </location>
</feature>
<dbReference type="CDD" id="cd06173">
    <property type="entry name" value="MFS_MefA_like"/>
    <property type="match status" value="1"/>
</dbReference>
<dbReference type="AlphaFoldDB" id="A0A7W8AEI7"/>
<feature type="transmembrane region" description="Helical" evidence="7">
    <location>
        <begin position="301"/>
        <end position="322"/>
    </location>
</feature>
<evidence type="ECO:0000256" key="6">
    <source>
        <dbReference type="ARBA" id="ARBA00023136"/>
    </source>
</evidence>
<dbReference type="Proteomes" id="UP000568380">
    <property type="component" value="Unassembled WGS sequence"/>
</dbReference>
<dbReference type="SUPFAM" id="SSF103473">
    <property type="entry name" value="MFS general substrate transporter"/>
    <property type="match status" value="1"/>
</dbReference>
<feature type="transmembrane region" description="Helical" evidence="7">
    <location>
        <begin position="343"/>
        <end position="361"/>
    </location>
</feature>
<evidence type="ECO:0000313" key="10">
    <source>
        <dbReference type="Proteomes" id="UP000568380"/>
    </source>
</evidence>
<accession>A0A7W8AEI7</accession>
<feature type="transmembrane region" description="Helical" evidence="7">
    <location>
        <begin position="155"/>
        <end position="182"/>
    </location>
</feature>
<name>A0A7W8AEI7_9ACTN</name>
<dbReference type="GO" id="GO:0005886">
    <property type="term" value="C:plasma membrane"/>
    <property type="evidence" value="ECO:0007669"/>
    <property type="project" value="UniProtKB-SubCell"/>
</dbReference>
<dbReference type="Gene3D" id="1.20.1250.20">
    <property type="entry name" value="MFS general substrate transporter like domains"/>
    <property type="match status" value="1"/>
</dbReference>
<keyword evidence="4 7" id="KW-0812">Transmembrane</keyword>
<comment type="subcellular location">
    <subcellularLocation>
        <location evidence="1">Cell membrane</location>
        <topology evidence="1">Multi-pass membrane protein</topology>
    </subcellularLocation>
</comment>
<dbReference type="PROSITE" id="PS50850">
    <property type="entry name" value="MFS"/>
    <property type="match status" value="1"/>
</dbReference>
<dbReference type="PANTHER" id="PTHR23513">
    <property type="entry name" value="INTEGRAL MEMBRANE EFFLUX PROTEIN-RELATED"/>
    <property type="match status" value="1"/>
</dbReference>
<reference evidence="9 10" key="1">
    <citation type="submission" date="2020-08" db="EMBL/GenBank/DDBJ databases">
        <title>Genomic Encyclopedia of Type Strains, Phase IV (KMG-IV): sequencing the most valuable type-strain genomes for metagenomic binning, comparative biology and taxonomic classification.</title>
        <authorList>
            <person name="Goeker M."/>
        </authorList>
    </citation>
    <scope>NUCLEOTIDE SEQUENCE [LARGE SCALE GENOMIC DNA]</scope>
    <source>
        <strain evidence="9 10">DSM 45385</strain>
    </source>
</reference>
<feature type="transmembrane region" description="Helical" evidence="7">
    <location>
        <begin position="367"/>
        <end position="386"/>
    </location>
</feature>
<protein>
    <submittedName>
        <fullName evidence="9">MFS family permease</fullName>
    </submittedName>
</protein>
<keyword evidence="10" id="KW-1185">Reference proteome</keyword>
<evidence type="ECO:0000259" key="8">
    <source>
        <dbReference type="PROSITE" id="PS50850"/>
    </source>
</evidence>
<evidence type="ECO:0000256" key="2">
    <source>
        <dbReference type="ARBA" id="ARBA00022448"/>
    </source>
</evidence>
<evidence type="ECO:0000256" key="1">
    <source>
        <dbReference type="ARBA" id="ARBA00004651"/>
    </source>
</evidence>
<feature type="transmembrane region" description="Helical" evidence="7">
    <location>
        <begin position="79"/>
        <end position="100"/>
    </location>
</feature>
<feature type="transmembrane region" description="Helical" evidence="7">
    <location>
        <begin position="39"/>
        <end position="58"/>
    </location>
</feature>
<feature type="transmembrane region" description="Helical" evidence="7">
    <location>
        <begin position="216"/>
        <end position="237"/>
    </location>
</feature>
<dbReference type="InterPro" id="IPR020846">
    <property type="entry name" value="MFS_dom"/>
</dbReference>
<evidence type="ECO:0000256" key="7">
    <source>
        <dbReference type="SAM" id="Phobius"/>
    </source>
</evidence>
<dbReference type="InterPro" id="IPR036259">
    <property type="entry name" value="MFS_trans_sf"/>
</dbReference>
<keyword evidence="5 7" id="KW-1133">Transmembrane helix</keyword>
<dbReference type="Pfam" id="PF05977">
    <property type="entry name" value="MFS_3"/>
    <property type="match status" value="1"/>
</dbReference>
<organism evidence="9 10">
    <name type="scientific">Nonomuraea endophytica</name>
    <dbReference type="NCBI Taxonomy" id="714136"/>
    <lineage>
        <taxon>Bacteria</taxon>
        <taxon>Bacillati</taxon>
        <taxon>Actinomycetota</taxon>
        <taxon>Actinomycetes</taxon>
        <taxon>Streptosporangiales</taxon>
        <taxon>Streptosporangiaceae</taxon>
        <taxon>Nonomuraea</taxon>
    </lineage>
</organism>
<evidence type="ECO:0000313" key="9">
    <source>
        <dbReference type="EMBL" id="MBB5084842.1"/>
    </source>
</evidence>
<dbReference type="PANTHER" id="PTHR23513:SF6">
    <property type="entry name" value="MAJOR FACILITATOR SUPERFAMILY ASSOCIATED DOMAIN-CONTAINING PROTEIN"/>
    <property type="match status" value="1"/>
</dbReference>
<keyword evidence="6 7" id="KW-0472">Membrane</keyword>
<sequence length="388" mass="40357">MSRAYWQLWTSSGLSNLADGILKVALPLVAVQFTRSPTLVAGLAVAVTLPWLVCALPVGALVDRLDRRRAMLAANLARAVLLAAVTAAVLLGWGSIWLLYGAAFLIGTAETVYDTAAQSIVPQIVPRERLTQANGRLYAAELTANQFVGPPLAGLLAAAAAALAFATPAALWLLAVAALFLVRGSYRVERAEPATLRADIAAGLRYLWRQKVLRRLAVLTGLFNFASNATSAVLVLYATGPMNLPEAGYGLLLGTIAAGSLVGSLAGAWLEGRLGRTRTLVVALLAGAVLIGVPAATTSPYLVGAGFFVGGIGIVVANVVMVSLRQRITPDAMLGRVNSSYRLIAWGTMPLGALVGGLLAQQIGLRPLFAVMALVALTGLACVRALDT</sequence>
<keyword evidence="3" id="KW-1003">Cell membrane</keyword>